<evidence type="ECO:0000259" key="1">
    <source>
        <dbReference type="PROSITE" id="PS50878"/>
    </source>
</evidence>
<name>F9WRD5_TRYVY</name>
<dbReference type="CDD" id="cd01650">
    <property type="entry name" value="RT_nLTR_like"/>
    <property type="match status" value="1"/>
</dbReference>
<sequence>MKRSAKGADAMNEAVTRGIRMAAKRTIPKGKGVAPAFWTPELTKVDKMVQECENERKRDVLIRWRRKVLADTALGRWKENVAKLSATDSASWKLVKSIYAPRPLTSPVLVVDGHPPTKRQQVQALPNMRMARATKAPHAPEMKIPSTRRCTFQPITEAELDVALRELFSGTAPGDDEIHCEELKQLGRASRTCVLRLFNCSLRVGQVPVKWRHGIAVPLLKPNKPANSMASFPSVTLTSTLCKLMQRIVARRVRDCIEEKIQAQQAGFRPAHLTLDTLMQVTNAVRQRKDGEKTAAVFIDYARAFDSVDHGCIVKELLSFGVEKHLVVWIAGFLKGRTAKVRANNVLSGDISLTCDVPQCSVLGPLLFIVTVDSLTKRLNCTPGLQHGFFADDLIIVRTSADLSEIQRTIQQGLDCITNRSAEYYMEVSAEKTEYTLFGARETSLLSLKVGETVLKEVRASKLLGLTMQPNNGLSRHALSVKAAANTRLMQLMAVASPEWGPERRSCAHFTFHLSSRRYAMTSRRGGSIHRCRIASCWRGCRHRRCAYWPAFAEPLTRRTPCAFYYLRQMRVACKMQAVALHFCSPCFHF</sequence>
<evidence type="ECO:0000313" key="3">
    <source>
        <dbReference type="Proteomes" id="UP000009027"/>
    </source>
</evidence>
<reference evidence="2 3" key="1">
    <citation type="journal article" date="2012" name="Proc. Natl. Acad. Sci. U.S.A.">
        <title>Antigenic diversity is generated by distinct evolutionary mechanisms in African trypanosome species.</title>
        <authorList>
            <person name="Jackson A.P."/>
            <person name="Berry A."/>
            <person name="Aslett M."/>
            <person name="Allison H.C."/>
            <person name="Burton P."/>
            <person name="Vavrova-Anderson J."/>
            <person name="Brown R."/>
            <person name="Browne H."/>
            <person name="Corton N."/>
            <person name="Hauser H."/>
            <person name="Gamble J."/>
            <person name="Gilderthorp R."/>
            <person name="Marcello L."/>
            <person name="McQuillan J."/>
            <person name="Otto T.D."/>
            <person name="Quail M.A."/>
            <person name="Sanders M.J."/>
            <person name="van Tonder A."/>
            <person name="Ginger M.L."/>
            <person name="Field M.C."/>
            <person name="Barry J.D."/>
            <person name="Hertz-Fowler C."/>
            <person name="Berriman M."/>
        </authorList>
    </citation>
    <scope>NUCLEOTIDE SEQUENCE</scope>
    <source>
        <strain evidence="2 3">Y486</strain>
    </source>
</reference>
<dbReference type="VEuPathDB" id="TriTrypDB:TvY486_0028860"/>
<proteinExistence type="predicted"/>
<evidence type="ECO:0000313" key="2">
    <source>
        <dbReference type="EMBL" id="CCD20119.1"/>
    </source>
</evidence>
<dbReference type="PANTHER" id="PTHR36688">
    <property type="entry name" value="ENDO/EXONUCLEASE/PHOSPHATASE DOMAIN-CONTAINING PROTEIN"/>
    <property type="match status" value="1"/>
</dbReference>
<dbReference type="AlphaFoldDB" id="F9WRD5"/>
<dbReference type="EMBL" id="CAEX01004889">
    <property type="protein sequence ID" value="CCD20119.1"/>
    <property type="molecule type" value="Genomic_DNA"/>
</dbReference>
<dbReference type="GO" id="GO:0003964">
    <property type="term" value="F:RNA-directed DNA polymerase activity"/>
    <property type="evidence" value="ECO:0007669"/>
    <property type="project" value="UniProtKB-KW"/>
</dbReference>
<accession>F9WRD5</accession>
<feature type="domain" description="Reverse transcriptase" evidence="1">
    <location>
        <begin position="200"/>
        <end position="468"/>
    </location>
</feature>
<gene>
    <name evidence="2" type="ORF">TvY486_0028860</name>
</gene>
<keyword evidence="3" id="KW-1185">Reference proteome</keyword>
<dbReference type="PANTHER" id="PTHR36688:SF1">
    <property type="entry name" value="ENDONUCLEASE_EXONUCLEASE_PHOSPHATASE DOMAIN-CONTAINING PROTEIN"/>
    <property type="match status" value="1"/>
</dbReference>
<keyword evidence="2" id="KW-0695">RNA-directed DNA polymerase</keyword>
<organism evidence="2 3">
    <name type="scientific">Trypanosoma vivax (strain Y486)</name>
    <dbReference type="NCBI Taxonomy" id="1055687"/>
    <lineage>
        <taxon>Eukaryota</taxon>
        <taxon>Discoba</taxon>
        <taxon>Euglenozoa</taxon>
        <taxon>Kinetoplastea</taxon>
        <taxon>Metakinetoplastina</taxon>
        <taxon>Trypanosomatida</taxon>
        <taxon>Trypanosomatidae</taxon>
        <taxon>Trypanosoma</taxon>
        <taxon>Duttonella</taxon>
    </lineage>
</organism>
<dbReference type="PROSITE" id="PS50878">
    <property type="entry name" value="RT_POL"/>
    <property type="match status" value="1"/>
</dbReference>
<protein>
    <submittedName>
        <fullName evidence="2">Reverse transcriptase (RNA-dependent DNA polymerase)</fullName>
    </submittedName>
</protein>
<dbReference type="Pfam" id="PF00078">
    <property type="entry name" value="RVT_1"/>
    <property type="match status" value="1"/>
</dbReference>
<dbReference type="Proteomes" id="UP000009027">
    <property type="component" value="Unassembled WGS sequence"/>
</dbReference>
<dbReference type="InterPro" id="IPR000477">
    <property type="entry name" value="RT_dom"/>
</dbReference>
<keyword evidence="2" id="KW-0808">Transferase</keyword>
<keyword evidence="2" id="KW-0548">Nucleotidyltransferase</keyword>
<dbReference type="InterPro" id="IPR052560">
    <property type="entry name" value="RdDP_mobile_element"/>
</dbReference>